<accession>A0ABS6XJD2</accession>
<evidence type="ECO:0000313" key="4">
    <source>
        <dbReference type="Proteomes" id="UP001197214"/>
    </source>
</evidence>
<evidence type="ECO:0000313" key="3">
    <source>
        <dbReference type="EMBL" id="MBW4330296.1"/>
    </source>
</evidence>
<comment type="caution">
    <text evidence="3">The sequence shown here is derived from an EMBL/GenBank/DDBJ whole genome shotgun (WGS) entry which is preliminary data.</text>
</comment>
<keyword evidence="1" id="KW-0456">Lyase</keyword>
<dbReference type="NCBIfam" id="NF006600">
    <property type="entry name" value="PRK09140.1"/>
    <property type="match status" value="1"/>
</dbReference>
<dbReference type="InterPro" id="IPR000887">
    <property type="entry name" value="Aldlse_KDPG_KHG"/>
</dbReference>
<proteinExistence type="predicted"/>
<gene>
    <name evidence="3" type="ORF">KY084_05345</name>
</gene>
<dbReference type="PANTHER" id="PTHR30246:SF1">
    <property type="entry name" value="2-DEHYDRO-3-DEOXY-6-PHOSPHOGALACTONATE ALDOLASE-RELATED"/>
    <property type="match status" value="1"/>
</dbReference>
<reference evidence="3 4" key="1">
    <citation type="submission" date="2021-07" db="EMBL/GenBank/DDBJ databases">
        <title>Stakelama flava sp. nov., a novel endophytic bacterium isolated from branch of Kandelia candel.</title>
        <authorList>
            <person name="Tuo L."/>
        </authorList>
    </citation>
    <scope>NUCLEOTIDE SEQUENCE [LARGE SCALE GENOMIC DNA]</scope>
    <source>
        <strain evidence="3 4">CBK3Z-3</strain>
    </source>
</reference>
<name>A0ABS6XJD2_9SPHN</name>
<dbReference type="PANTHER" id="PTHR30246">
    <property type="entry name" value="2-KETO-3-DEOXY-6-PHOSPHOGLUCONATE ALDOLASE"/>
    <property type="match status" value="1"/>
</dbReference>
<evidence type="ECO:0000256" key="1">
    <source>
        <dbReference type="ARBA" id="ARBA00023239"/>
    </source>
</evidence>
<keyword evidence="4" id="KW-1185">Reference proteome</keyword>
<sequence>MTDHPELTAAMARCPLVAILRGVAPHEVEDIAEALIENGFSMIEVPLNSPEPFDSIERLAKRFGDDALIGAGTVLSVEHVRSVRSAGGRLIVSPNVNASVIATAAEAQMVALPGYFTPSEAFAAIEAGASGLKLFPAEAASPKVLKAQRAVLPSEMPVFVVGGIAPDTMDQWHTVGARGYGIGSALYKPGVSPSDIAERARSFVTAWKALPADQ</sequence>
<organism evidence="3 4">
    <name type="scientific">Stakelama flava</name>
    <dbReference type="NCBI Taxonomy" id="2860338"/>
    <lineage>
        <taxon>Bacteria</taxon>
        <taxon>Pseudomonadati</taxon>
        <taxon>Pseudomonadota</taxon>
        <taxon>Alphaproteobacteria</taxon>
        <taxon>Sphingomonadales</taxon>
        <taxon>Sphingomonadaceae</taxon>
        <taxon>Stakelama</taxon>
    </lineage>
</organism>
<dbReference type="Proteomes" id="UP001197214">
    <property type="component" value="Unassembled WGS sequence"/>
</dbReference>
<evidence type="ECO:0000256" key="2">
    <source>
        <dbReference type="ARBA" id="ARBA00023277"/>
    </source>
</evidence>
<dbReference type="Pfam" id="PF01081">
    <property type="entry name" value="Aldolase"/>
    <property type="match status" value="1"/>
</dbReference>
<protein>
    <submittedName>
        <fullName evidence="3">2-dehydro-3-deoxy-6-phosphogalactonate aldolase</fullName>
    </submittedName>
</protein>
<dbReference type="RefSeq" id="WP_219237421.1">
    <property type="nucleotide sequence ID" value="NZ_JAHWZX010000004.1"/>
</dbReference>
<dbReference type="EMBL" id="JAHWZX010000004">
    <property type="protein sequence ID" value="MBW4330296.1"/>
    <property type="molecule type" value="Genomic_DNA"/>
</dbReference>
<keyword evidence="2" id="KW-0119">Carbohydrate metabolism</keyword>
<dbReference type="CDD" id="cd00452">
    <property type="entry name" value="KDPG_aldolase"/>
    <property type="match status" value="1"/>
</dbReference>